<feature type="domain" description="ATP-grasp" evidence="11">
    <location>
        <begin position="115"/>
        <end position="297"/>
    </location>
</feature>
<evidence type="ECO:0000256" key="1">
    <source>
        <dbReference type="ARBA" id="ARBA00001936"/>
    </source>
</evidence>
<keyword evidence="3" id="KW-0436">Ligase</keyword>
<keyword evidence="6 10" id="KW-0067">ATP-binding</keyword>
<dbReference type="Pfam" id="PF18030">
    <property type="entry name" value="Rimk_N"/>
    <property type="match status" value="1"/>
</dbReference>
<dbReference type="PANTHER" id="PTHR21621">
    <property type="entry name" value="RIBOSOMAL PROTEIN S6 MODIFICATION PROTEIN"/>
    <property type="match status" value="1"/>
</dbReference>
<dbReference type="Gene3D" id="3.40.50.20">
    <property type="match status" value="1"/>
</dbReference>
<dbReference type="PANTHER" id="PTHR21621:SF7">
    <property type="entry name" value="RIBOSOMAL PROTEIN BS6--L-GLUTAMATE LIGASE"/>
    <property type="match status" value="1"/>
</dbReference>
<dbReference type="InterPro" id="IPR004666">
    <property type="entry name" value="Rp_bS6_RimK/Lys_biosynth_LsyX"/>
</dbReference>
<evidence type="ECO:0000313" key="15">
    <source>
        <dbReference type="Proteomes" id="UP000502287"/>
    </source>
</evidence>
<accession>A0AAE7C2F1</accession>
<gene>
    <name evidence="12" type="ORF">A4G17_07505</name>
    <name evidence="13" type="ORF">EDC49_0659</name>
</gene>
<organism evidence="12 15">
    <name type="scientific">Frederiksenia canicola</name>
    <dbReference type="NCBI Taxonomy" id="123824"/>
    <lineage>
        <taxon>Bacteria</taxon>
        <taxon>Pseudomonadati</taxon>
        <taxon>Pseudomonadota</taxon>
        <taxon>Gammaproteobacteria</taxon>
        <taxon>Pasteurellales</taxon>
        <taxon>Pasteurellaceae</taxon>
        <taxon>Frederiksenia</taxon>
    </lineage>
</organism>
<sequence>MKLLMLCREPRLYSCQRLKTAAEQRDCTMDILDPNRFQLRLENGVLTCYYQQGERYEKSRPEPEKLSNYAAVIGRFGTASTEMGCNVLRHFELQGIAVLNNAQSFRLARDKWQSLQTLIASGIAVPNTAFTGELFATSASLNGFSHPIIIKTLSGSQGIGVMKSDQKSSSVSLLDTLKAAQISTIQQQFISESHGQDIRAFVIGDEVVAAMVRQGASGEFRANIHQGGHATSIQLSTAEQHIAIQATKALGLNVAGVDLIRSQSGLLVLEVNASPGLEMIEKVSGVDIAGKMIDFCKKLIESDRL</sequence>
<keyword evidence="9" id="KW-0464">Manganese</keyword>
<reference evidence="13 14" key="2">
    <citation type="submission" date="2018-11" db="EMBL/GenBank/DDBJ databases">
        <title>Genomic Encyclopedia of Type Strains, Phase IV (KMG-IV): sequencing the most valuable type-strain genomes for metagenomic binning, comparative biology and taxonomic classification.</title>
        <authorList>
            <person name="Goeker M."/>
        </authorList>
    </citation>
    <scope>NUCLEOTIDE SEQUENCE [LARGE SCALE GENOMIC DNA]</scope>
    <source>
        <strain evidence="13 14">DSM 25797</strain>
    </source>
</reference>
<dbReference type="Gene3D" id="3.30.1490.20">
    <property type="entry name" value="ATP-grasp fold, A domain"/>
    <property type="match status" value="1"/>
</dbReference>
<evidence type="ECO:0000313" key="13">
    <source>
        <dbReference type="EMBL" id="RPE96270.1"/>
    </source>
</evidence>
<dbReference type="EMBL" id="RKQT01000001">
    <property type="protein sequence ID" value="RPE96270.1"/>
    <property type="molecule type" value="Genomic_DNA"/>
</dbReference>
<dbReference type="InterPro" id="IPR041107">
    <property type="entry name" value="Rimk_N"/>
</dbReference>
<evidence type="ECO:0000313" key="12">
    <source>
        <dbReference type="EMBL" id="QIM65296.1"/>
    </source>
</evidence>
<evidence type="ECO:0000256" key="10">
    <source>
        <dbReference type="PROSITE-ProRule" id="PRU00409"/>
    </source>
</evidence>
<dbReference type="InterPro" id="IPR013651">
    <property type="entry name" value="ATP-grasp_RimK-type"/>
</dbReference>
<evidence type="ECO:0000256" key="3">
    <source>
        <dbReference type="ARBA" id="ARBA00022598"/>
    </source>
</evidence>
<dbReference type="GO" id="GO:0005524">
    <property type="term" value="F:ATP binding"/>
    <property type="evidence" value="ECO:0007669"/>
    <property type="project" value="UniProtKB-UniRule"/>
</dbReference>
<dbReference type="InterPro" id="IPR013815">
    <property type="entry name" value="ATP_grasp_subdomain_1"/>
</dbReference>
<name>A0AAE7C2F1_9PAST</name>
<keyword evidence="14" id="KW-1185">Reference proteome</keyword>
<evidence type="ECO:0000256" key="8">
    <source>
        <dbReference type="ARBA" id="ARBA00022917"/>
    </source>
</evidence>
<keyword evidence="5 10" id="KW-0547">Nucleotide-binding</keyword>
<evidence type="ECO:0000313" key="14">
    <source>
        <dbReference type="Proteomes" id="UP000276901"/>
    </source>
</evidence>
<dbReference type="NCBIfam" id="TIGR00768">
    <property type="entry name" value="rimK_fam"/>
    <property type="match status" value="1"/>
</dbReference>
<dbReference type="GO" id="GO:0018169">
    <property type="term" value="F:ribosomal S6-glutamic acid ligase activity"/>
    <property type="evidence" value="ECO:0007669"/>
    <property type="project" value="TreeGrafter"/>
</dbReference>
<evidence type="ECO:0000256" key="5">
    <source>
        <dbReference type="ARBA" id="ARBA00022741"/>
    </source>
</evidence>
<dbReference type="GO" id="GO:0046872">
    <property type="term" value="F:metal ion binding"/>
    <property type="evidence" value="ECO:0007669"/>
    <property type="project" value="UniProtKB-KW"/>
</dbReference>
<dbReference type="Gene3D" id="3.30.470.20">
    <property type="entry name" value="ATP-grasp fold, B domain"/>
    <property type="match status" value="1"/>
</dbReference>
<dbReference type="GO" id="GO:0005737">
    <property type="term" value="C:cytoplasm"/>
    <property type="evidence" value="ECO:0007669"/>
    <property type="project" value="TreeGrafter"/>
</dbReference>
<dbReference type="SUPFAM" id="SSF56059">
    <property type="entry name" value="Glutathione synthetase ATP-binding domain-like"/>
    <property type="match status" value="1"/>
</dbReference>
<reference evidence="12 15" key="1">
    <citation type="submission" date="2016-03" db="EMBL/GenBank/DDBJ databases">
        <authorList>
            <person name="Hansen M.J."/>
            <person name="Bojesen A.M."/>
            <person name="Planet P."/>
        </authorList>
    </citation>
    <scope>NUCLEOTIDE SEQUENCE [LARGE SCALE GENOMIC DNA]</scope>
    <source>
        <strain evidence="12 15">HPA 21</strain>
    </source>
</reference>
<keyword evidence="8" id="KW-0648">Protein biosynthesis</keyword>
<evidence type="ECO:0000256" key="9">
    <source>
        <dbReference type="ARBA" id="ARBA00023211"/>
    </source>
</evidence>
<keyword evidence="7" id="KW-0460">Magnesium</keyword>
<dbReference type="KEGG" id="fcl:A4G17_07505"/>
<dbReference type="Proteomes" id="UP000502287">
    <property type="component" value="Chromosome"/>
</dbReference>
<evidence type="ECO:0000259" key="11">
    <source>
        <dbReference type="PROSITE" id="PS50975"/>
    </source>
</evidence>
<dbReference type="EMBL" id="CP015029">
    <property type="protein sequence ID" value="QIM65296.1"/>
    <property type="molecule type" value="Genomic_DNA"/>
</dbReference>
<comment type="cofactor">
    <cofactor evidence="1">
        <name>Mn(2+)</name>
        <dbReference type="ChEBI" id="CHEBI:29035"/>
    </cofactor>
</comment>
<dbReference type="InterPro" id="IPR011761">
    <property type="entry name" value="ATP-grasp"/>
</dbReference>
<keyword evidence="4" id="KW-0479">Metal-binding</keyword>
<dbReference type="Proteomes" id="UP000276901">
    <property type="component" value="Unassembled WGS sequence"/>
</dbReference>
<protein>
    <submittedName>
        <fullName evidence="12">Ribosomal protein S6 modification protein</fullName>
    </submittedName>
    <submittedName>
        <fullName evidence="13">SSU ribosomal protein S6P modification protein</fullName>
    </submittedName>
</protein>
<dbReference type="FunFam" id="3.30.470.20:FF:000058">
    <property type="entry name" value="Alpha-aminoadipate--LysW ligase LysX protein"/>
    <property type="match status" value="1"/>
</dbReference>
<dbReference type="RefSeq" id="WP_123956172.1">
    <property type="nucleotide sequence ID" value="NZ_CP015029.1"/>
</dbReference>
<dbReference type="AlphaFoldDB" id="A0AAE7C2F1"/>
<evidence type="ECO:0000256" key="2">
    <source>
        <dbReference type="ARBA" id="ARBA00001946"/>
    </source>
</evidence>
<dbReference type="GO" id="GO:0009432">
    <property type="term" value="P:SOS response"/>
    <property type="evidence" value="ECO:0007669"/>
    <property type="project" value="TreeGrafter"/>
</dbReference>
<dbReference type="GO" id="GO:0006412">
    <property type="term" value="P:translation"/>
    <property type="evidence" value="ECO:0007669"/>
    <property type="project" value="UniProtKB-KW"/>
</dbReference>
<proteinExistence type="predicted"/>
<dbReference type="Pfam" id="PF08443">
    <property type="entry name" value="RimK"/>
    <property type="match status" value="1"/>
</dbReference>
<dbReference type="PROSITE" id="PS50975">
    <property type="entry name" value="ATP_GRASP"/>
    <property type="match status" value="1"/>
</dbReference>
<evidence type="ECO:0000256" key="7">
    <source>
        <dbReference type="ARBA" id="ARBA00022842"/>
    </source>
</evidence>
<comment type="cofactor">
    <cofactor evidence="2">
        <name>Mg(2+)</name>
        <dbReference type="ChEBI" id="CHEBI:18420"/>
    </cofactor>
</comment>
<evidence type="ECO:0000256" key="6">
    <source>
        <dbReference type="ARBA" id="ARBA00022840"/>
    </source>
</evidence>
<evidence type="ECO:0000256" key="4">
    <source>
        <dbReference type="ARBA" id="ARBA00022723"/>
    </source>
</evidence>